<gene>
    <name evidence="1" type="ORF">IscW_ISCW012773</name>
</gene>
<evidence type="ECO:0000313" key="1">
    <source>
        <dbReference type="EMBL" id="EEC16325.1"/>
    </source>
</evidence>
<evidence type="ECO:0008006" key="4">
    <source>
        <dbReference type="Google" id="ProtNLM"/>
    </source>
</evidence>
<dbReference type="InParanoid" id="B7QBV3"/>
<protein>
    <recommendedName>
        <fullName evidence="4">Neurotransmitter-gated ion-channel ligand-binding domain-containing protein</fullName>
    </recommendedName>
</protein>
<reference evidence="2" key="2">
    <citation type="submission" date="2020-05" db="UniProtKB">
        <authorList>
            <consortium name="EnsemblMetazoa"/>
        </authorList>
    </citation>
    <scope>IDENTIFICATION</scope>
    <source>
        <strain evidence="2">wikel</strain>
    </source>
</reference>
<sequence length="71" mass="8314">MMKKQAEHTLSELAIARMDMTYFPFDRHECVVEYTTIKDVEKQLNLSIFRPARVHPAQGSEFRLVSITSNR</sequence>
<dbReference type="EMBL" id="ABJB010861952">
    <property type="status" value="NOT_ANNOTATED_CDS"/>
    <property type="molecule type" value="Genomic_DNA"/>
</dbReference>
<dbReference type="PaxDb" id="6945-B7QBV3"/>
<reference evidence="1 3" key="1">
    <citation type="submission" date="2008-03" db="EMBL/GenBank/DDBJ databases">
        <title>Annotation of Ixodes scapularis.</title>
        <authorList>
            <consortium name="Ixodes scapularis Genome Project Consortium"/>
            <person name="Caler E."/>
            <person name="Hannick L.I."/>
            <person name="Bidwell S."/>
            <person name="Joardar V."/>
            <person name="Thiagarajan M."/>
            <person name="Amedeo P."/>
            <person name="Galinsky K.J."/>
            <person name="Schobel S."/>
            <person name="Inman J."/>
            <person name="Hostetler J."/>
            <person name="Miller J."/>
            <person name="Hammond M."/>
            <person name="Megy K."/>
            <person name="Lawson D."/>
            <person name="Kodira C."/>
            <person name="Sutton G."/>
            <person name="Meyer J."/>
            <person name="Hill C.A."/>
            <person name="Birren B."/>
            <person name="Nene V."/>
            <person name="Collins F."/>
            <person name="Alarcon-Chaidez F."/>
            <person name="Wikel S."/>
            <person name="Strausberg R."/>
        </authorList>
    </citation>
    <scope>NUCLEOTIDE SEQUENCE [LARGE SCALE GENOMIC DNA]</scope>
    <source>
        <strain evidence="3">Wikel</strain>
        <strain evidence="1">Wikel colony</strain>
    </source>
</reference>
<organism>
    <name type="scientific">Ixodes scapularis</name>
    <name type="common">Black-legged tick</name>
    <name type="synonym">Deer tick</name>
    <dbReference type="NCBI Taxonomy" id="6945"/>
    <lineage>
        <taxon>Eukaryota</taxon>
        <taxon>Metazoa</taxon>
        <taxon>Ecdysozoa</taxon>
        <taxon>Arthropoda</taxon>
        <taxon>Chelicerata</taxon>
        <taxon>Arachnida</taxon>
        <taxon>Acari</taxon>
        <taxon>Parasitiformes</taxon>
        <taxon>Ixodida</taxon>
        <taxon>Ixodoidea</taxon>
        <taxon>Ixodidae</taxon>
        <taxon>Ixodinae</taxon>
        <taxon>Ixodes</taxon>
    </lineage>
</organism>
<name>B7QBV3_IXOSC</name>
<keyword evidence="3" id="KW-1185">Reference proteome</keyword>
<dbReference type="EnsemblMetazoa" id="ISCW012773-RA">
    <property type="protein sequence ID" value="ISCW012773-PA"/>
    <property type="gene ID" value="ISCW012773"/>
</dbReference>
<dbReference type="Proteomes" id="UP000001555">
    <property type="component" value="Unassembled WGS sequence"/>
</dbReference>
<evidence type="ECO:0000313" key="3">
    <source>
        <dbReference type="Proteomes" id="UP000001555"/>
    </source>
</evidence>
<dbReference type="VEuPathDB" id="VectorBase:ISCI012773"/>
<proteinExistence type="predicted"/>
<dbReference type="HOGENOM" id="CLU_2742889_0_0_1"/>
<dbReference type="AlphaFoldDB" id="B7QBV3"/>
<evidence type="ECO:0000313" key="2">
    <source>
        <dbReference type="EnsemblMetazoa" id="ISCW012773-PA"/>
    </source>
</evidence>
<dbReference type="EMBL" id="DS903634">
    <property type="protein sequence ID" value="EEC16325.1"/>
    <property type="molecule type" value="Genomic_DNA"/>
</dbReference>
<accession>B7QBV3</accession>
<dbReference type="VEuPathDB" id="VectorBase:ISCW012773"/>